<evidence type="ECO:0000313" key="9">
    <source>
        <dbReference type="Proteomes" id="UP000204186"/>
    </source>
</evidence>
<dbReference type="GO" id="GO:0003729">
    <property type="term" value="F:mRNA binding"/>
    <property type="evidence" value="ECO:0007669"/>
    <property type="project" value="InterPro"/>
</dbReference>
<dbReference type="Pfam" id="PF07927">
    <property type="entry name" value="HicA_toxin"/>
    <property type="match status" value="1"/>
</dbReference>
<dbReference type="InterPro" id="IPR038570">
    <property type="entry name" value="HicA_sf"/>
</dbReference>
<feature type="compositionally biased region" description="Basic residues" evidence="7">
    <location>
        <begin position="34"/>
        <end position="55"/>
    </location>
</feature>
<evidence type="ECO:0000256" key="3">
    <source>
        <dbReference type="ARBA" id="ARBA00022759"/>
    </source>
</evidence>
<dbReference type="OrthoDB" id="22368at10239"/>
<name>A0A0K2CYA1_9CAUD</name>
<keyword evidence="5" id="KW-0694">RNA-binding</keyword>
<evidence type="ECO:0000256" key="4">
    <source>
        <dbReference type="ARBA" id="ARBA00022801"/>
    </source>
</evidence>
<gene>
    <name evidence="8" type="ORF">HARRISON_81</name>
</gene>
<dbReference type="EMBL" id="KT361651">
    <property type="protein sequence ID" value="ALA12480.1"/>
    <property type="molecule type" value="Genomic_DNA"/>
</dbReference>
<keyword evidence="4" id="KW-0378">Hydrolase</keyword>
<keyword evidence="1" id="KW-1277">Toxin-antitoxin system</keyword>
<organism evidence="8 9">
    <name type="scientific">Paenibacillus phage Harrison</name>
    <dbReference type="NCBI Taxonomy" id="1636257"/>
    <lineage>
        <taxon>Viruses</taxon>
        <taxon>Duplodnaviria</taxon>
        <taxon>Heunggongvirae</taxon>
        <taxon>Uroviricota</taxon>
        <taxon>Caudoviricetes</taxon>
        <taxon>Gochnauervirinae</taxon>
        <taxon>Harrisonvirus</taxon>
        <taxon>Harrisonvirus harrison</taxon>
    </lineage>
</organism>
<dbReference type="Proteomes" id="UP000204186">
    <property type="component" value="Segment"/>
</dbReference>
<keyword evidence="3" id="KW-0255">Endonuclease</keyword>
<evidence type="ECO:0000313" key="8">
    <source>
        <dbReference type="EMBL" id="ALA12480.1"/>
    </source>
</evidence>
<evidence type="ECO:0000256" key="1">
    <source>
        <dbReference type="ARBA" id="ARBA00022649"/>
    </source>
</evidence>
<accession>A0A0K2CYA1</accession>
<reference evidence="8 9" key="1">
    <citation type="journal article" date="2015" name="Genome Announc.">
        <title>Complete Genome Sequences of Nine Phages Capable of Infecting Paenibacillus larvae, the Causative Agent of American Foulbrood Disease in Honeybees.</title>
        <authorList>
            <person name="Tsourkas P.K."/>
            <person name="Yost D.G."/>
            <person name="Krohn A."/>
            <person name="LeBlanc L."/>
            <person name="Zhang A."/>
            <person name="Stamereilers C."/>
            <person name="Amy P.S."/>
        </authorList>
    </citation>
    <scope>NUCLEOTIDE SEQUENCE [LARGE SCALE GENOMIC DNA]</scope>
</reference>
<proteinExistence type="predicted"/>
<dbReference type="RefSeq" id="YP_009193894.1">
    <property type="nucleotide sequence ID" value="NC_028746.1"/>
</dbReference>
<keyword evidence="9" id="KW-1185">Reference proteome</keyword>
<sequence length="67" mass="7803">MINLTKAYSSREVIKILREDGWIHKNTEGDHWHFIHPTKKGKVTVPHPKKGLKRRTTKSIFEQAGLI</sequence>
<keyword evidence="2" id="KW-0540">Nuclease</keyword>
<dbReference type="InterPro" id="IPR012933">
    <property type="entry name" value="HicA_mRNA_interferase"/>
</dbReference>
<dbReference type="Gene3D" id="3.30.920.30">
    <property type="entry name" value="Hypothetical protein"/>
    <property type="match status" value="1"/>
</dbReference>
<evidence type="ECO:0000256" key="6">
    <source>
        <dbReference type="ARBA" id="ARBA00023016"/>
    </source>
</evidence>
<dbReference type="GeneID" id="26613545"/>
<evidence type="ECO:0000256" key="7">
    <source>
        <dbReference type="SAM" id="MobiDB-lite"/>
    </source>
</evidence>
<dbReference type="GO" id="GO:0004519">
    <property type="term" value="F:endonuclease activity"/>
    <property type="evidence" value="ECO:0007669"/>
    <property type="project" value="UniProtKB-KW"/>
</dbReference>
<evidence type="ECO:0000256" key="5">
    <source>
        <dbReference type="ARBA" id="ARBA00022884"/>
    </source>
</evidence>
<protein>
    <submittedName>
        <fullName evidence="8">Toxin HicA</fullName>
    </submittedName>
</protein>
<dbReference type="GO" id="GO:0016787">
    <property type="term" value="F:hydrolase activity"/>
    <property type="evidence" value="ECO:0007669"/>
    <property type="project" value="UniProtKB-KW"/>
</dbReference>
<dbReference type="KEGG" id="vg:26613545"/>
<feature type="region of interest" description="Disordered" evidence="7">
    <location>
        <begin position="33"/>
        <end position="55"/>
    </location>
</feature>
<keyword evidence="6" id="KW-0346">Stress response</keyword>
<evidence type="ECO:0000256" key="2">
    <source>
        <dbReference type="ARBA" id="ARBA00022722"/>
    </source>
</evidence>
<dbReference type="SUPFAM" id="SSF54786">
    <property type="entry name" value="YcfA/nrd intein domain"/>
    <property type="match status" value="1"/>
</dbReference>